<dbReference type="Proteomes" id="UP000183469">
    <property type="component" value="Unassembled WGS sequence"/>
</dbReference>
<gene>
    <name evidence="2" type="ORF">SAMN05660648_00225</name>
</gene>
<sequence>MKRIMGLIFSIMLLCTSSCFAWSQFAVFDPFDLDGMVKEINSSNTFNGDLKIINMKLNNNREYECLMSDNKSLMVFNKYGDFLISLGLFADANNYQQPINTLYSIFERAGISNRNDFWAALKKSYETKKGQPFAVRTFVDGNQIYYSVEAKNYKNYIFVGISCWITK</sequence>
<feature type="signal peptide" evidence="1">
    <location>
        <begin position="1"/>
        <end position="21"/>
    </location>
</feature>
<organism evidence="2 3">
    <name type="scientific">Selenomonas ruminantium</name>
    <dbReference type="NCBI Taxonomy" id="971"/>
    <lineage>
        <taxon>Bacteria</taxon>
        <taxon>Bacillati</taxon>
        <taxon>Bacillota</taxon>
        <taxon>Negativicutes</taxon>
        <taxon>Selenomonadales</taxon>
        <taxon>Selenomonadaceae</taxon>
        <taxon>Selenomonas</taxon>
    </lineage>
</organism>
<proteinExistence type="predicted"/>
<accession>A0A1H3VH34</accession>
<evidence type="ECO:0000313" key="3">
    <source>
        <dbReference type="Proteomes" id="UP000183469"/>
    </source>
</evidence>
<evidence type="ECO:0008006" key="4">
    <source>
        <dbReference type="Google" id="ProtNLM"/>
    </source>
</evidence>
<name>A0A1H3VH34_SELRU</name>
<keyword evidence="1" id="KW-0732">Signal</keyword>
<feature type="chain" id="PRO_5010187113" description="Lipoprotein" evidence="1">
    <location>
        <begin position="22"/>
        <end position="167"/>
    </location>
</feature>
<dbReference type="AlphaFoldDB" id="A0A1H3VH34"/>
<reference evidence="2 3" key="1">
    <citation type="submission" date="2016-10" db="EMBL/GenBank/DDBJ databases">
        <authorList>
            <person name="de Groot N.N."/>
        </authorList>
    </citation>
    <scope>NUCLEOTIDE SEQUENCE [LARGE SCALE GENOMIC DNA]</scope>
    <source>
        <strain evidence="2 3">DSM 2872</strain>
    </source>
</reference>
<dbReference type="EMBL" id="FNQG01000002">
    <property type="protein sequence ID" value="SDZ74050.1"/>
    <property type="molecule type" value="Genomic_DNA"/>
</dbReference>
<protein>
    <recommendedName>
        <fullName evidence="4">Lipoprotein</fullName>
    </recommendedName>
</protein>
<evidence type="ECO:0000256" key="1">
    <source>
        <dbReference type="SAM" id="SignalP"/>
    </source>
</evidence>
<evidence type="ECO:0000313" key="2">
    <source>
        <dbReference type="EMBL" id="SDZ74050.1"/>
    </source>
</evidence>